<dbReference type="InterPro" id="IPR051050">
    <property type="entry name" value="Lipid_II_flippase_MurJ/MviN"/>
</dbReference>
<dbReference type="GO" id="GO:0005886">
    <property type="term" value="C:plasma membrane"/>
    <property type="evidence" value="ECO:0007669"/>
    <property type="project" value="UniProtKB-SubCell"/>
</dbReference>
<comment type="subcellular location">
    <subcellularLocation>
        <location evidence="10">Cell inner membrane</location>
        <topology evidence="10">Multi-pass membrane protein</topology>
    </subcellularLocation>
    <subcellularLocation>
        <location evidence="1">Cell membrane</location>
        <topology evidence="1">Multi-pass membrane protein</topology>
    </subcellularLocation>
</comment>
<evidence type="ECO:0000256" key="1">
    <source>
        <dbReference type="ARBA" id="ARBA00004651"/>
    </source>
</evidence>
<dbReference type="RefSeq" id="WP_274944380.1">
    <property type="nucleotide sequence ID" value="NZ_JANWOI010000004.1"/>
</dbReference>
<evidence type="ECO:0000256" key="8">
    <source>
        <dbReference type="ARBA" id="ARBA00060041"/>
    </source>
</evidence>
<evidence type="ECO:0000256" key="5">
    <source>
        <dbReference type="ARBA" id="ARBA00022984"/>
    </source>
</evidence>
<reference evidence="12" key="2">
    <citation type="journal article" date="2023" name="Syst. Appl. Microbiol.">
        <title>Govania unica gen. nov., sp. nov., a rare biosphere bacterium that represents a novel family in the class Alphaproteobacteria.</title>
        <authorList>
            <person name="Vandamme P."/>
            <person name="Peeters C."/>
            <person name="Hettiarachchi A."/>
            <person name="Cnockaert M."/>
            <person name="Carlier A."/>
        </authorList>
    </citation>
    <scope>NUCLEOTIDE SEQUENCE</scope>
    <source>
        <strain evidence="12">LMG 31809</strain>
    </source>
</reference>
<feature type="transmembrane region" description="Helical" evidence="10">
    <location>
        <begin position="240"/>
        <end position="265"/>
    </location>
</feature>
<protein>
    <recommendedName>
        <fullName evidence="10">Probable lipid II flippase MurJ</fullName>
    </recommendedName>
</protein>
<reference evidence="12" key="1">
    <citation type="submission" date="2022-08" db="EMBL/GenBank/DDBJ databases">
        <authorList>
            <person name="Vandamme P."/>
            <person name="Hettiarachchi A."/>
            <person name="Peeters C."/>
            <person name="Cnockaert M."/>
            <person name="Carlier A."/>
        </authorList>
    </citation>
    <scope>NUCLEOTIDE SEQUENCE</scope>
    <source>
        <strain evidence="12">LMG 31809</strain>
    </source>
</reference>
<comment type="function">
    <text evidence="8 10 11">Involved in peptidoglycan biosynthesis. Transports lipid-linked peptidoglycan precursors from the inner to the outer leaflet of the cytoplasmic membrane.</text>
</comment>
<feature type="transmembrane region" description="Helical" evidence="10">
    <location>
        <begin position="324"/>
        <end position="348"/>
    </location>
</feature>
<dbReference type="PRINTS" id="PR01806">
    <property type="entry name" value="VIRFACTRMVIN"/>
</dbReference>
<keyword evidence="5 10" id="KW-0573">Peptidoglycan synthesis</keyword>
<dbReference type="GO" id="GO:0009252">
    <property type="term" value="P:peptidoglycan biosynthetic process"/>
    <property type="evidence" value="ECO:0007669"/>
    <property type="project" value="UniProtKB-UniRule"/>
</dbReference>
<dbReference type="CDD" id="cd13123">
    <property type="entry name" value="MATE_MurJ_like"/>
    <property type="match status" value="1"/>
</dbReference>
<keyword evidence="4 10" id="KW-0133">Cell shape</keyword>
<feature type="transmembrane region" description="Helical" evidence="10">
    <location>
        <begin position="199"/>
        <end position="219"/>
    </location>
</feature>
<evidence type="ECO:0000256" key="11">
    <source>
        <dbReference type="PIRNR" id="PIRNR002869"/>
    </source>
</evidence>
<accession>A0A9X3TZ91</accession>
<keyword evidence="13" id="KW-1185">Reference proteome</keyword>
<keyword evidence="10 11" id="KW-0961">Cell wall biogenesis/degradation</keyword>
<comment type="similarity">
    <text evidence="9 10 11">Belongs to the MurJ/MviN family.</text>
</comment>
<feature type="transmembrane region" description="Helical" evidence="10">
    <location>
        <begin position="140"/>
        <end position="160"/>
    </location>
</feature>
<feature type="transmembrane region" description="Helical" evidence="10">
    <location>
        <begin position="285"/>
        <end position="303"/>
    </location>
</feature>
<evidence type="ECO:0000313" key="13">
    <source>
        <dbReference type="Proteomes" id="UP001141619"/>
    </source>
</evidence>
<sequence length="524" mass="56204">MSLFRATFTVGGLTAVSRILGFVRDILTARIIGAGWVGDCFVLAFKLPNFFRRLFAEGAFSAAFVPMFSSLLEGEGLPKDATPEERRRAAIAFTEQALSALLGTLLLFVTVCQVFMPWLMMLLGAGFLDNPEKYDLAVQLTRITFPYLLFISLVSLLGGVMNGLHRFAAVAFTPVLLNLCLIVPLALGLEVSTLASAHMQAVAVSVAGVVQFLWLVVACRREGINLRLRLPSITPQVKRLLTIMAPVALGAGAFQVSLMIDTFLASFLRDGSMSFLYYADRLNQLPLGVIGIAVGTALLPLLSRQVAAGDAAGAMSSQNRAIEMVWFLTLPAAAALVLMPETLVRVLFQGQSFNADMTHATAMALGAFALGLPAYVLAKVLTPSYFARKNTRTPVRYAMIGLGINVVLNVILMFPLAHVGLALATAIAAWVNAGLLYRGLIQRGHYEMDLRLKKRLPRILAATGVMLAALYGALLLLDGALHDGGVVRFSALAGVVLVGIGVYAAAAFGFGAITKTDLRSIRRR</sequence>
<dbReference type="GO" id="GO:0008360">
    <property type="term" value="P:regulation of cell shape"/>
    <property type="evidence" value="ECO:0007669"/>
    <property type="project" value="UniProtKB-UniRule"/>
</dbReference>
<keyword evidence="10" id="KW-0997">Cell inner membrane</keyword>
<feature type="transmembrane region" description="Helical" evidence="10">
    <location>
        <begin position="459"/>
        <end position="477"/>
    </location>
</feature>
<dbReference type="PANTHER" id="PTHR47019:SF1">
    <property type="entry name" value="LIPID II FLIPPASE MURJ"/>
    <property type="match status" value="1"/>
</dbReference>
<evidence type="ECO:0000256" key="9">
    <source>
        <dbReference type="ARBA" id="ARBA00061532"/>
    </source>
</evidence>
<gene>
    <name evidence="10 12" type="primary">murJ</name>
    <name evidence="12" type="ORF">NYP16_12005</name>
</gene>
<dbReference type="Pfam" id="PF03023">
    <property type="entry name" value="MurJ"/>
    <property type="match status" value="1"/>
</dbReference>
<dbReference type="PIRSF" id="PIRSF002869">
    <property type="entry name" value="MviN"/>
    <property type="match status" value="1"/>
</dbReference>
<feature type="transmembrane region" description="Helical" evidence="10">
    <location>
        <begin position="394"/>
        <end position="414"/>
    </location>
</feature>
<feature type="transmembrane region" description="Helical" evidence="10">
    <location>
        <begin position="97"/>
        <end position="120"/>
    </location>
</feature>
<evidence type="ECO:0000256" key="10">
    <source>
        <dbReference type="HAMAP-Rule" id="MF_02078"/>
    </source>
</evidence>
<keyword evidence="3 10" id="KW-0812">Transmembrane</keyword>
<comment type="caution">
    <text evidence="12">The sequence shown here is derived from an EMBL/GenBank/DDBJ whole genome shotgun (WGS) entry which is preliminary data.</text>
</comment>
<name>A0A9X3TZ91_9PROT</name>
<organism evidence="12 13">
    <name type="scientific">Govanella unica</name>
    <dbReference type="NCBI Taxonomy" id="2975056"/>
    <lineage>
        <taxon>Bacteria</taxon>
        <taxon>Pseudomonadati</taxon>
        <taxon>Pseudomonadota</taxon>
        <taxon>Alphaproteobacteria</taxon>
        <taxon>Emcibacterales</taxon>
        <taxon>Govanellaceae</taxon>
        <taxon>Govanella</taxon>
    </lineage>
</organism>
<dbReference type="NCBIfam" id="TIGR01695">
    <property type="entry name" value="murJ_mviN"/>
    <property type="match status" value="1"/>
</dbReference>
<dbReference type="GO" id="GO:0034204">
    <property type="term" value="P:lipid translocation"/>
    <property type="evidence" value="ECO:0007669"/>
    <property type="project" value="TreeGrafter"/>
</dbReference>
<dbReference type="Proteomes" id="UP001141619">
    <property type="component" value="Unassembled WGS sequence"/>
</dbReference>
<feature type="transmembrane region" description="Helical" evidence="10">
    <location>
        <begin position="489"/>
        <end position="514"/>
    </location>
</feature>
<evidence type="ECO:0000256" key="7">
    <source>
        <dbReference type="ARBA" id="ARBA00023136"/>
    </source>
</evidence>
<proteinExistence type="inferred from homology"/>
<evidence type="ECO:0000256" key="3">
    <source>
        <dbReference type="ARBA" id="ARBA00022692"/>
    </source>
</evidence>
<dbReference type="GO" id="GO:0071555">
    <property type="term" value="P:cell wall organization"/>
    <property type="evidence" value="ECO:0007669"/>
    <property type="project" value="UniProtKB-UniRule"/>
</dbReference>
<dbReference type="InterPro" id="IPR004268">
    <property type="entry name" value="MurJ"/>
</dbReference>
<evidence type="ECO:0000256" key="4">
    <source>
        <dbReference type="ARBA" id="ARBA00022960"/>
    </source>
</evidence>
<dbReference type="PANTHER" id="PTHR47019">
    <property type="entry name" value="LIPID II FLIPPASE MURJ"/>
    <property type="match status" value="1"/>
</dbReference>
<feature type="transmembrane region" description="Helical" evidence="10">
    <location>
        <begin position="360"/>
        <end position="382"/>
    </location>
</feature>
<keyword evidence="10 11" id="KW-0813">Transport</keyword>
<keyword evidence="2 10" id="KW-1003">Cell membrane</keyword>
<dbReference type="HAMAP" id="MF_02078">
    <property type="entry name" value="MurJ_MviN"/>
    <property type="match status" value="1"/>
</dbReference>
<evidence type="ECO:0000256" key="2">
    <source>
        <dbReference type="ARBA" id="ARBA00022475"/>
    </source>
</evidence>
<evidence type="ECO:0000256" key="6">
    <source>
        <dbReference type="ARBA" id="ARBA00022989"/>
    </source>
</evidence>
<comment type="pathway">
    <text evidence="10">Cell wall biogenesis; peptidoglycan biosynthesis.</text>
</comment>
<keyword evidence="6 10" id="KW-1133">Transmembrane helix</keyword>
<dbReference type="EMBL" id="JANWOI010000004">
    <property type="protein sequence ID" value="MDA5194675.1"/>
    <property type="molecule type" value="Genomic_DNA"/>
</dbReference>
<dbReference type="AlphaFoldDB" id="A0A9X3TZ91"/>
<evidence type="ECO:0000313" key="12">
    <source>
        <dbReference type="EMBL" id="MDA5194675.1"/>
    </source>
</evidence>
<dbReference type="GO" id="GO:0015648">
    <property type="term" value="F:lipid-linked peptidoglycan transporter activity"/>
    <property type="evidence" value="ECO:0007669"/>
    <property type="project" value="UniProtKB-UniRule"/>
</dbReference>
<feature type="transmembrane region" description="Helical" evidence="10">
    <location>
        <begin position="27"/>
        <end position="45"/>
    </location>
</feature>
<feature type="transmembrane region" description="Helical" evidence="10">
    <location>
        <begin position="420"/>
        <end position="438"/>
    </location>
</feature>
<feature type="transmembrane region" description="Helical" evidence="10">
    <location>
        <begin position="167"/>
        <end position="187"/>
    </location>
</feature>
<keyword evidence="7 10" id="KW-0472">Membrane</keyword>